<evidence type="ECO:0000313" key="3">
    <source>
        <dbReference type="EMBL" id="MEC4175294.1"/>
    </source>
</evidence>
<reference evidence="3 4" key="1">
    <citation type="submission" date="2024-01" db="EMBL/GenBank/DDBJ databases">
        <title>novel species in genus Adlercreutzia.</title>
        <authorList>
            <person name="Liu X."/>
        </authorList>
    </citation>
    <scope>NUCLEOTIDE SEQUENCE [LARGE SCALE GENOMIC DNA]</scope>
    <source>
        <strain evidence="3 4">R7</strain>
    </source>
</reference>
<dbReference type="InterPro" id="IPR024399">
    <property type="entry name" value="DUF2628"/>
</dbReference>
<keyword evidence="1" id="KW-0812">Transmembrane</keyword>
<keyword evidence="1" id="KW-0472">Membrane</keyword>
<keyword evidence="1" id="KW-1133">Transmembrane helix</keyword>
<comment type="caution">
    <text evidence="3">The sequence shown here is derived from an EMBL/GenBank/DDBJ whole genome shotgun (WGS) entry which is preliminary data.</text>
</comment>
<accession>A0ABU6IFT4</accession>
<feature type="transmembrane region" description="Helical" evidence="1">
    <location>
        <begin position="226"/>
        <end position="247"/>
    </location>
</feature>
<dbReference type="RefSeq" id="WP_338208974.1">
    <property type="nucleotide sequence ID" value="NZ_JAYMFF010000002.1"/>
</dbReference>
<dbReference type="InterPro" id="IPR025334">
    <property type="entry name" value="DUF4240"/>
</dbReference>
<feature type="transmembrane region" description="Helical" evidence="1">
    <location>
        <begin position="305"/>
        <end position="327"/>
    </location>
</feature>
<dbReference type="Proteomes" id="UP001349994">
    <property type="component" value="Unassembled WGS sequence"/>
</dbReference>
<dbReference type="Pfam" id="PF14024">
    <property type="entry name" value="DUF4240"/>
    <property type="match status" value="1"/>
</dbReference>
<feature type="transmembrane region" description="Helical" evidence="1">
    <location>
        <begin position="253"/>
        <end position="270"/>
    </location>
</feature>
<gene>
    <name evidence="3" type="ORF">VIN30_02385</name>
</gene>
<name>A0ABU6IFT4_9ACTN</name>
<sequence>MDEKEFWRIIDLADWGREGDDEAVTEGMVQHLASLSDKEIFAFDDALAEHLHALDRRDIAEAAFGDAEYFSPDEFVDWRCVCVVNGEGLYRDVLAGRRLPSSDLCFESILYVPMRAWARKHGAEAENYPHQSETDYFTYGNAEGWAPAAGDDGSDSAAEKQASFEEKVRSMDWEGFLRLALVQGEGGNFSHIEPKDAQMVFAMQGERTYSYLTLLLGPVYWAYRRCYLPALVLLAVYVGLLAGFLLAGVNPRMFRFLPGAIAGAYFYRAYRWQADAVMRKMATAGVDDPAEQETYMRERGGTSPLAATGMFALYVGASVAALAPLWLPALGAGAF</sequence>
<dbReference type="Pfam" id="PF10947">
    <property type="entry name" value="DUF2628"/>
    <property type="match status" value="1"/>
</dbReference>
<evidence type="ECO:0000256" key="1">
    <source>
        <dbReference type="SAM" id="Phobius"/>
    </source>
</evidence>
<evidence type="ECO:0000259" key="2">
    <source>
        <dbReference type="Pfam" id="PF14024"/>
    </source>
</evidence>
<keyword evidence="4" id="KW-1185">Reference proteome</keyword>
<dbReference type="EMBL" id="JAYMFF010000002">
    <property type="protein sequence ID" value="MEC4175294.1"/>
    <property type="molecule type" value="Genomic_DNA"/>
</dbReference>
<feature type="domain" description="DUF4240" evidence="2">
    <location>
        <begin position="1"/>
        <end position="96"/>
    </location>
</feature>
<protein>
    <submittedName>
        <fullName evidence="3">DUF4240 domain-containing protein</fullName>
    </submittedName>
</protein>
<organism evidence="3 4">
    <name type="scientific">Adlercreutzia wanghongyangiae</name>
    <dbReference type="NCBI Taxonomy" id="3111451"/>
    <lineage>
        <taxon>Bacteria</taxon>
        <taxon>Bacillati</taxon>
        <taxon>Actinomycetota</taxon>
        <taxon>Coriobacteriia</taxon>
        <taxon>Eggerthellales</taxon>
        <taxon>Eggerthellaceae</taxon>
        <taxon>Adlercreutzia</taxon>
    </lineage>
</organism>
<evidence type="ECO:0000313" key="4">
    <source>
        <dbReference type="Proteomes" id="UP001349994"/>
    </source>
</evidence>
<proteinExistence type="predicted"/>